<name>A0ABU3UHD1_9ACTN</name>
<evidence type="ECO:0000259" key="3">
    <source>
        <dbReference type="SMART" id="SM00822"/>
    </source>
</evidence>
<dbReference type="SUPFAM" id="SSF51735">
    <property type="entry name" value="NAD(P)-binding Rossmann-fold domains"/>
    <property type="match status" value="1"/>
</dbReference>
<comment type="similarity">
    <text evidence="1">Belongs to the short-chain dehydrogenases/reductases (SDR) family.</text>
</comment>
<gene>
    <name evidence="4" type="ORF">PU648_13425</name>
</gene>
<accession>A0ABU3UHD1</accession>
<sequence>MNHGSQLDGVTGASVIVTGAAGGIGRAVAEAFAAADARVVLWDVAEGVHTTAAEIRARHAAKVYAVCADITDRAAVREAFDFSESAAGDVSVVVHAAGALATGPALEAAEGAWERCLSTNATGTMLVASESARRMAARGHGAITVITSNAASTPRVGMSSYGASKAAATAFVRGLGLEVAGRGVRCNLVSPGSTETAMLRQSWTGAADMDSTIGGDPTTYRLGVPLRRVAQPQDIADAALFLSSAAARHITLHDLRVDGGATLDM</sequence>
<evidence type="ECO:0000313" key="4">
    <source>
        <dbReference type="EMBL" id="MDU8993331.1"/>
    </source>
</evidence>
<dbReference type="RefSeq" id="WP_143609630.1">
    <property type="nucleotide sequence ID" value="NZ_CP107955.1"/>
</dbReference>
<evidence type="ECO:0000313" key="5">
    <source>
        <dbReference type="Proteomes" id="UP001257627"/>
    </source>
</evidence>
<protein>
    <submittedName>
        <fullName evidence="4">SDR family oxidoreductase</fullName>
    </submittedName>
</protein>
<dbReference type="EMBL" id="JARAKF010000001">
    <property type="protein sequence ID" value="MDU8993331.1"/>
    <property type="molecule type" value="Genomic_DNA"/>
</dbReference>
<feature type="domain" description="Ketoreductase" evidence="3">
    <location>
        <begin position="13"/>
        <end position="194"/>
    </location>
</feature>
<dbReference type="InterPro" id="IPR002347">
    <property type="entry name" value="SDR_fam"/>
</dbReference>
<dbReference type="Gene3D" id="3.40.50.720">
    <property type="entry name" value="NAD(P)-binding Rossmann-like Domain"/>
    <property type="match status" value="1"/>
</dbReference>
<dbReference type="PROSITE" id="PS00061">
    <property type="entry name" value="ADH_SHORT"/>
    <property type="match status" value="1"/>
</dbReference>
<organism evidence="4 5">
    <name type="scientific">Streptomyces mirabilis</name>
    <dbReference type="NCBI Taxonomy" id="68239"/>
    <lineage>
        <taxon>Bacteria</taxon>
        <taxon>Bacillati</taxon>
        <taxon>Actinomycetota</taxon>
        <taxon>Actinomycetes</taxon>
        <taxon>Kitasatosporales</taxon>
        <taxon>Streptomycetaceae</taxon>
        <taxon>Streptomyces</taxon>
    </lineage>
</organism>
<proteinExistence type="inferred from homology"/>
<dbReference type="SMART" id="SM00822">
    <property type="entry name" value="PKS_KR"/>
    <property type="match status" value="1"/>
</dbReference>
<keyword evidence="5" id="KW-1185">Reference proteome</keyword>
<evidence type="ECO:0000256" key="2">
    <source>
        <dbReference type="ARBA" id="ARBA00023002"/>
    </source>
</evidence>
<dbReference type="InterPro" id="IPR003560">
    <property type="entry name" value="DHB_DH"/>
</dbReference>
<dbReference type="PRINTS" id="PR01397">
    <property type="entry name" value="DHBDHDRGNASE"/>
</dbReference>
<dbReference type="PANTHER" id="PTHR43669">
    <property type="entry name" value="5-KETO-D-GLUCONATE 5-REDUCTASE"/>
    <property type="match status" value="1"/>
</dbReference>
<dbReference type="PANTHER" id="PTHR43669:SF3">
    <property type="entry name" value="ALCOHOL DEHYDROGENASE, PUTATIVE (AFU_ORTHOLOGUE AFUA_3G03445)-RELATED"/>
    <property type="match status" value="1"/>
</dbReference>
<dbReference type="InterPro" id="IPR036291">
    <property type="entry name" value="NAD(P)-bd_dom_sf"/>
</dbReference>
<keyword evidence="2" id="KW-0560">Oxidoreductase</keyword>
<dbReference type="InterPro" id="IPR020904">
    <property type="entry name" value="Sc_DH/Rdtase_CS"/>
</dbReference>
<dbReference type="Proteomes" id="UP001257627">
    <property type="component" value="Unassembled WGS sequence"/>
</dbReference>
<dbReference type="InterPro" id="IPR057326">
    <property type="entry name" value="KR_dom"/>
</dbReference>
<reference evidence="4 5" key="1">
    <citation type="submission" date="2023-02" db="EMBL/GenBank/DDBJ databases">
        <authorList>
            <person name="Maleckis M."/>
        </authorList>
    </citation>
    <scope>NUCLEOTIDE SEQUENCE [LARGE SCALE GENOMIC DNA]</scope>
    <source>
        <strain evidence="4 5">P8-A2</strain>
    </source>
</reference>
<dbReference type="Pfam" id="PF13561">
    <property type="entry name" value="adh_short_C2"/>
    <property type="match status" value="1"/>
</dbReference>
<comment type="caution">
    <text evidence="4">The sequence shown here is derived from an EMBL/GenBank/DDBJ whole genome shotgun (WGS) entry which is preliminary data.</text>
</comment>
<evidence type="ECO:0000256" key="1">
    <source>
        <dbReference type="ARBA" id="ARBA00006484"/>
    </source>
</evidence>